<feature type="domain" description="tRNA nucleotidyltransferase/poly(A) polymerase RNA and SrmB- binding" evidence="10">
    <location>
        <begin position="190"/>
        <end position="243"/>
    </location>
</feature>
<evidence type="ECO:0000256" key="6">
    <source>
        <dbReference type="ARBA" id="ARBA00022741"/>
    </source>
</evidence>
<evidence type="ECO:0000256" key="7">
    <source>
        <dbReference type="ARBA" id="ARBA00022842"/>
    </source>
</evidence>
<keyword evidence="3" id="KW-0819">tRNA processing</keyword>
<evidence type="ECO:0000256" key="3">
    <source>
        <dbReference type="ARBA" id="ARBA00022694"/>
    </source>
</evidence>
<feature type="domain" description="Poly A polymerase head" evidence="9">
    <location>
        <begin position="34"/>
        <end position="158"/>
    </location>
</feature>
<sequence length="420" mass="46165">MTELPAPVRVHAAWLTAPESRRVLAALTADGRPARFVGGCVRDAVIHPELDVADLDIATPEPPERVMGLLEAAGIRVIPTGLKHGTVTALCGRHAYEITTLRRDVACFGRHAEVAFTDDFVEDAARRDFTINTMSCDGEGRLYDPFGGRADLLAGRVRFVGEARARIAEDYLRILRFFRFYARFGRPPADPEALAACAELAHGIDRLSGERVRQELFRILRTPRVVEAFRLMQATGVLARVVPWPVRPDRLKRLIEAYPGADPLLRLAAMVRDATADPESIGRLADRLRLSNAEARRLYDLLLLPLPDTAAPPRAQRLAIHRLGAERYTDLVRLAVALDRADPADAEACLTLAATWRAPPFPIGGADLLVRGVHPGPALGRLLEAVRTFWEEADFAPDRAACLARLDALLAAHAEAQDPR</sequence>
<dbReference type="Pfam" id="PF12627">
    <property type="entry name" value="PolyA_pol_RNAbd"/>
    <property type="match status" value="1"/>
</dbReference>
<name>A0ABU8XNV5_9PROT</name>
<dbReference type="RefSeq" id="WP_418158618.1">
    <property type="nucleotide sequence ID" value="NZ_JBBLZC010000005.1"/>
</dbReference>
<reference evidence="11 12" key="1">
    <citation type="submission" date="2024-01" db="EMBL/GenBank/DDBJ databases">
        <title>Multi-omics insights into the function and evolution of sodium benzoate biodegradation pathways in Benzoatithermus flavus gen. nov., sp. nov. from hot spring.</title>
        <authorList>
            <person name="Hu C.-J."/>
            <person name="Li W.-J."/>
        </authorList>
    </citation>
    <scope>NUCLEOTIDE SEQUENCE [LARGE SCALE GENOMIC DNA]</scope>
    <source>
        <strain evidence="11 12">SYSU G07066</strain>
    </source>
</reference>
<evidence type="ECO:0000259" key="10">
    <source>
        <dbReference type="Pfam" id="PF12627"/>
    </source>
</evidence>
<evidence type="ECO:0000256" key="1">
    <source>
        <dbReference type="ARBA" id="ARBA00001946"/>
    </source>
</evidence>
<comment type="cofactor">
    <cofactor evidence="1">
        <name>Mg(2+)</name>
        <dbReference type="ChEBI" id="CHEBI:18420"/>
    </cofactor>
</comment>
<evidence type="ECO:0000313" key="12">
    <source>
        <dbReference type="Proteomes" id="UP001375743"/>
    </source>
</evidence>
<dbReference type="EMBL" id="JBBLZC010000005">
    <property type="protein sequence ID" value="MEK0082764.1"/>
    <property type="molecule type" value="Genomic_DNA"/>
</dbReference>
<protein>
    <submittedName>
        <fullName evidence="11">CCA tRNA nucleotidyltransferase</fullName>
    </submittedName>
</protein>
<dbReference type="InterPro" id="IPR043519">
    <property type="entry name" value="NT_sf"/>
</dbReference>
<dbReference type="PANTHER" id="PTHR46173">
    <property type="entry name" value="CCA TRNA NUCLEOTIDYLTRANSFERASE 1, MITOCHONDRIAL"/>
    <property type="match status" value="1"/>
</dbReference>
<dbReference type="InterPro" id="IPR050264">
    <property type="entry name" value="Bact_CCA-adding_enz_type3_sf"/>
</dbReference>
<keyword evidence="12" id="KW-1185">Reference proteome</keyword>
<comment type="caution">
    <text evidence="11">The sequence shown here is derived from an EMBL/GenBank/DDBJ whole genome shotgun (WGS) entry which is preliminary data.</text>
</comment>
<dbReference type="SUPFAM" id="SSF81301">
    <property type="entry name" value="Nucleotidyltransferase"/>
    <property type="match status" value="1"/>
</dbReference>
<evidence type="ECO:0000256" key="8">
    <source>
        <dbReference type="RuleBase" id="RU003953"/>
    </source>
</evidence>
<dbReference type="Proteomes" id="UP001375743">
    <property type="component" value="Unassembled WGS sequence"/>
</dbReference>
<keyword evidence="6" id="KW-0547">Nucleotide-binding</keyword>
<comment type="similarity">
    <text evidence="8">Belongs to the tRNA nucleotidyltransferase/poly(A) polymerase family.</text>
</comment>
<dbReference type="PANTHER" id="PTHR46173:SF1">
    <property type="entry name" value="CCA TRNA NUCLEOTIDYLTRANSFERASE 1, MITOCHONDRIAL"/>
    <property type="match status" value="1"/>
</dbReference>
<evidence type="ECO:0000256" key="2">
    <source>
        <dbReference type="ARBA" id="ARBA00022679"/>
    </source>
</evidence>
<accession>A0ABU8XNV5</accession>
<keyword evidence="2 8" id="KW-0808">Transferase</keyword>
<dbReference type="InterPro" id="IPR002646">
    <property type="entry name" value="PolA_pol_head_dom"/>
</dbReference>
<evidence type="ECO:0000259" key="9">
    <source>
        <dbReference type="Pfam" id="PF01743"/>
    </source>
</evidence>
<proteinExistence type="inferred from homology"/>
<keyword evidence="4" id="KW-0548">Nucleotidyltransferase</keyword>
<keyword evidence="5" id="KW-0479">Metal-binding</keyword>
<dbReference type="SUPFAM" id="SSF81891">
    <property type="entry name" value="Poly A polymerase C-terminal region-like"/>
    <property type="match status" value="1"/>
</dbReference>
<dbReference type="InterPro" id="IPR032828">
    <property type="entry name" value="PolyA_RNA-bd"/>
</dbReference>
<dbReference type="Pfam" id="PF01743">
    <property type="entry name" value="PolyA_pol"/>
    <property type="match status" value="1"/>
</dbReference>
<evidence type="ECO:0000256" key="5">
    <source>
        <dbReference type="ARBA" id="ARBA00022723"/>
    </source>
</evidence>
<dbReference type="Gene3D" id="1.10.3090.10">
    <property type="entry name" value="cca-adding enzyme, domain 2"/>
    <property type="match status" value="1"/>
</dbReference>
<evidence type="ECO:0000256" key="4">
    <source>
        <dbReference type="ARBA" id="ARBA00022695"/>
    </source>
</evidence>
<organism evidence="11 12">
    <name type="scientific">Benzoatithermus flavus</name>
    <dbReference type="NCBI Taxonomy" id="3108223"/>
    <lineage>
        <taxon>Bacteria</taxon>
        <taxon>Pseudomonadati</taxon>
        <taxon>Pseudomonadota</taxon>
        <taxon>Alphaproteobacteria</taxon>
        <taxon>Geminicoccales</taxon>
        <taxon>Geminicoccaceae</taxon>
        <taxon>Benzoatithermus</taxon>
    </lineage>
</organism>
<keyword evidence="8" id="KW-0694">RNA-binding</keyword>
<evidence type="ECO:0000313" key="11">
    <source>
        <dbReference type="EMBL" id="MEK0082764.1"/>
    </source>
</evidence>
<keyword evidence="7" id="KW-0460">Magnesium</keyword>
<dbReference type="Gene3D" id="3.30.460.10">
    <property type="entry name" value="Beta Polymerase, domain 2"/>
    <property type="match status" value="1"/>
</dbReference>
<dbReference type="CDD" id="cd05398">
    <property type="entry name" value="NT_ClassII-CCAase"/>
    <property type="match status" value="1"/>
</dbReference>
<gene>
    <name evidence="11" type="ORF">U1T56_06355</name>
</gene>